<evidence type="ECO:0000256" key="1">
    <source>
        <dbReference type="ARBA" id="ARBA00004329"/>
    </source>
</evidence>
<dbReference type="GeneID" id="25281047"/>
<dbReference type="GO" id="GO:0000407">
    <property type="term" value="C:phagophore assembly site"/>
    <property type="evidence" value="ECO:0007669"/>
    <property type="project" value="UniProtKB-SubCell"/>
</dbReference>
<dbReference type="InterPro" id="IPR039362">
    <property type="entry name" value="ATG29_sf"/>
</dbReference>
<dbReference type="STRING" id="1182545.A0A072PDP1"/>
<dbReference type="GO" id="GO:0015031">
    <property type="term" value="P:protein transport"/>
    <property type="evidence" value="ECO:0007669"/>
    <property type="project" value="UniProtKB-KW"/>
</dbReference>
<dbReference type="EMBL" id="AMGV01000004">
    <property type="protein sequence ID" value="KEF58204.1"/>
    <property type="molecule type" value="Genomic_DNA"/>
</dbReference>
<dbReference type="HOGENOM" id="CLU_027589_1_0_1"/>
<keyword evidence="6" id="KW-0072">Autophagy</keyword>
<feature type="compositionally biased region" description="Polar residues" evidence="8">
    <location>
        <begin position="298"/>
        <end position="311"/>
    </location>
</feature>
<evidence type="ECO:0000259" key="9">
    <source>
        <dbReference type="Pfam" id="PF18388"/>
    </source>
</evidence>
<dbReference type="VEuPathDB" id="FungiDB:A1O9_06130"/>
<feature type="compositionally biased region" description="Polar residues" evidence="8">
    <location>
        <begin position="508"/>
        <end position="526"/>
    </location>
</feature>
<dbReference type="Proteomes" id="UP000027920">
    <property type="component" value="Unassembled WGS sequence"/>
</dbReference>
<feature type="compositionally biased region" description="Polar residues" evidence="8">
    <location>
        <begin position="221"/>
        <end position="243"/>
    </location>
</feature>
<comment type="caution">
    <text evidence="10">The sequence shown here is derived from an EMBL/GenBank/DDBJ whole genome shotgun (WGS) entry which is preliminary data.</text>
</comment>
<organism evidence="10 11">
    <name type="scientific">Exophiala aquamarina CBS 119918</name>
    <dbReference type="NCBI Taxonomy" id="1182545"/>
    <lineage>
        <taxon>Eukaryota</taxon>
        <taxon>Fungi</taxon>
        <taxon>Dikarya</taxon>
        <taxon>Ascomycota</taxon>
        <taxon>Pezizomycotina</taxon>
        <taxon>Eurotiomycetes</taxon>
        <taxon>Chaetothyriomycetidae</taxon>
        <taxon>Chaetothyriales</taxon>
        <taxon>Herpotrichiellaceae</taxon>
        <taxon>Exophiala</taxon>
    </lineage>
</organism>
<comment type="subcellular location">
    <subcellularLocation>
        <location evidence="1">Preautophagosomal structure</location>
    </subcellularLocation>
</comment>
<comment type="similarity">
    <text evidence="2">Belongs to the ATG29 family.</text>
</comment>
<feature type="region of interest" description="Disordered" evidence="8">
    <location>
        <begin position="1"/>
        <end position="46"/>
    </location>
</feature>
<dbReference type="RefSeq" id="XP_013260794.1">
    <property type="nucleotide sequence ID" value="XM_013405340.1"/>
</dbReference>
<evidence type="ECO:0000256" key="4">
    <source>
        <dbReference type="ARBA" id="ARBA00022448"/>
    </source>
</evidence>
<dbReference type="GO" id="GO:0000045">
    <property type="term" value="P:autophagosome assembly"/>
    <property type="evidence" value="ECO:0007669"/>
    <property type="project" value="InterPro"/>
</dbReference>
<keyword evidence="5" id="KW-0653">Protein transport</keyword>
<comment type="function">
    <text evidence="7">Plays a role in autophagy. Functions at the preautophagosomal structure (PAS) in order to form normal autophagosomes under starvation conditions. Also plays a role in mitophagy and regulation of filamentous growth.</text>
</comment>
<feature type="compositionally biased region" description="Low complexity" evidence="8">
    <location>
        <begin position="435"/>
        <end position="447"/>
    </location>
</feature>
<feature type="compositionally biased region" description="Low complexity" evidence="8">
    <location>
        <begin position="271"/>
        <end position="288"/>
    </location>
</feature>
<feature type="compositionally biased region" description="Polar residues" evidence="8">
    <location>
        <begin position="376"/>
        <end position="385"/>
    </location>
</feature>
<evidence type="ECO:0000313" key="10">
    <source>
        <dbReference type="EMBL" id="KEF58204.1"/>
    </source>
</evidence>
<protein>
    <recommendedName>
        <fullName evidence="3">Autophagy-related protein 29</fullName>
    </recommendedName>
</protein>
<proteinExistence type="inferred from homology"/>
<evidence type="ECO:0000256" key="6">
    <source>
        <dbReference type="ARBA" id="ARBA00023006"/>
    </source>
</evidence>
<name>A0A072PDP1_9EURO</name>
<sequence>MTPHRNGNNNIAGYMALQPQQPQQPQDLTERRQPLDPEKPDPFDLSNLSSITLTQLTEMGQPEHHFNVFIRMPYARGDFVDPPPVAWNSTKEHALWDILSRVAKNSETDWKSLAEQFEVTPTFLLQQAAWLYERNLQQVRAHMRRIGNSRQSSTPSPAPGSTSASMVGGQAMRRAGSGGSRVPSRLSTQALGSPTTGAGGDSTPGTPAKSRASLPVRNASAVGSTGPSQARTASGTTRPLSRQSSRDAEITAGHVATQSRRGSLQHMASRPPGQARTAGQQQQQGQPQSSDSEEEMTQSRMITRRGNPSLQTHRRVALALRKDSQSQRGNAASPVDLGAAAPPADSGDDEDEDSPSFLPFATPNSQPNSVEPKLRPSSSSQQDPSATLRGGFTHPAGLVQTQNLRPNIHRRTTSERISSPTVEPPTPKPDRDIISSTSSLSSPTTQSHPGTTATCATARTNHSNASNNLPGPAQASQASGRRSNQTPLSPPHRALLPSSPRRHATGAGSDTSPSMGSSFSDLDDASVTQSALEEALLSGMGNTTMTVHGGVAGRVSGISQALRSRYFDSRGAGISER</sequence>
<feature type="compositionally biased region" description="Basic and acidic residues" evidence="8">
    <location>
        <begin position="28"/>
        <end position="42"/>
    </location>
</feature>
<dbReference type="InterPro" id="IPR039113">
    <property type="entry name" value="ATG29"/>
</dbReference>
<keyword evidence="4" id="KW-0813">Transport</keyword>
<feature type="compositionally biased region" description="Polar residues" evidence="8">
    <location>
        <begin position="185"/>
        <end position="196"/>
    </location>
</feature>
<dbReference type="FunFam" id="1.10.10.2570:FF:000001">
    <property type="entry name" value="Autophagy-related protein 29"/>
    <property type="match status" value="1"/>
</dbReference>
<dbReference type="PANTHER" id="PTHR40012:SF1">
    <property type="entry name" value="AUTOPHAGY-RELATED PROTEIN 29"/>
    <property type="match status" value="1"/>
</dbReference>
<gene>
    <name evidence="10" type="ORF">A1O9_06130</name>
</gene>
<feature type="compositionally biased region" description="Polar residues" evidence="8">
    <location>
        <begin position="1"/>
        <end position="11"/>
    </location>
</feature>
<evidence type="ECO:0000313" key="11">
    <source>
        <dbReference type="Proteomes" id="UP000027920"/>
    </source>
</evidence>
<accession>A0A072PDP1</accession>
<evidence type="ECO:0000256" key="8">
    <source>
        <dbReference type="SAM" id="MobiDB-lite"/>
    </source>
</evidence>
<dbReference type="PANTHER" id="PTHR40012">
    <property type="entry name" value="AUTOPHAGY-RELATED PROTEIN 29"/>
    <property type="match status" value="1"/>
</dbReference>
<feature type="region of interest" description="Disordered" evidence="8">
    <location>
        <begin position="145"/>
        <end position="526"/>
    </location>
</feature>
<dbReference type="Pfam" id="PF18388">
    <property type="entry name" value="ATG29_N"/>
    <property type="match status" value="1"/>
</dbReference>
<dbReference type="InterPro" id="IPR040666">
    <property type="entry name" value="Atg29_N"/>
</dbReference>
<keyword evidence="11" id="KW-1185">Reference proteome</keyword>
<evidence type="ECO:0000256" key="3">
    <source>
        <dbReference type="ARBA" id="ARBA00013784"/>
    </source>
</evidence>
<dbReference type="Gene3D" id="1.10.10.2570">
    <property type="match status" value="1"/>
</dbReference>
<dbReference type="OrthoDB" id="21072at2759"/>
<evidence type="ECO:0000256" key="7">
    <source>
        <dbReference type="ARBA" id="ARBA00060351"/>
    </source>
</evidence>
<feature type="compositionally biased region" description="Low complexity" evidence="8">
    <location>
        <begin position="152"/>
        <end position="165"/>
    </location>
</feature>
<feature type="compositionally biased region" description="Polar residues" evidence="8">
    <location>
        <begin position="448"/>
        <end position="487"/>
    </location>
</feature>
<evidence type="ECO:0000256" key="5">
    <source>
        <dbReference type="ARBA" id="ARBA00022927"/>
    </source>
</evidence>
<reference evidence="10 11" key="1">
    <citation type="submission" date="2013-03" db="EMBL/GenBank/DDBJ databases">
        <title>The Genome Sequence of Exophiala aquamarina CBS 119918.</title>
        <authorList>
            <consortium name="The Broad Institute Genomics Platform"/>
            <person name="Cuomo C."/>
            <person name="de Hoog S."/>
            <person name="Gorbushina A."/>
            <person name="Walker B."/>
            <person name="Young S.K."/>
            <person name="Zeng Q."/>
            <person name="Gargeya S."/>
            <person name="Fitzgerald M."/>
            <person name="Haas B."/>
            <person name="Abouelleil A."/>
            <person name="Allen A.W."/>
            <person name="Alvarado L."/>
            <person name="Arachchi H.M."/>
            <person name="Berlin A.M."/>
            <person name="Chapman S.B."/>
            <person name="Gainer-Dewar J."/>
            <person name="Goldberg J."/>
            <person name="Griggs A."/>
            <person name="Gujja S."/>
            <person name="Hansen M."/>
            <person name="Howarth C."/>
            <person name="Imamovic A."/>
            <person name="Ireland A."/>
            <person name="Larimer J."/>
            <person name="McCowan C."/>
            <person name="Murphy C."/>
            <person name="Pearson M."/>
            <person name="Poon T.W."/>
            <person name="Priest M."/>
            <person name="Roberts A."/>
            <person name="Saif S."/>
            <person name="Shea T."/>
            <person name="Sisk P."/>
            <person name="Sykes S."/>
            <person name="Wortman J."/>
            <person name="Nusbaum C."/>
            <person name="Birren B."/>
        </authorList>
    </citation>
    <scope>NUCLEOTIDE SEQUENCE [LARGE SCALE GENOMIC DNA]</scope>
    <source>
        <strain evidence="10 11">CBS 119918</strain>
    </source>
</reference>
<dbReference type="AlphaFoldDB" id="A0A072PDP1"/>
<feature type="domain" description="Atg29 N-terminal" evidence="9">
    <location>
        <begin position="66"/>
        <end position="119"/>
    </location>
</feature>
<evidence type="ECO:0000256" key="2">
    <source>
        <dbReference type="ARBA" id="ARBA00010082"/>
    </source>
</evidence>